<organism evidence="1 2">
    <name type="scientific">Quillaja saponaria</name>
    <name type="common">Soap bark tree</name>
    <dbReference type="NCBI Taxonomy" id="32244"/>
    <lineage>
        <taxon>Eukaryota</taxon>
        <taxon>Viridiplantae</taxon>
        <taxon>Streptophyta</taxon>
        <taxon>Embryophyta</taxon>
        <taxon>Tracheophyta</taxon>
        <taxon>Spermatophyta</taxon>
        <taxon>Magnoliopsida</taxon>
        <taxon>eudicotyledons</taxon>
        <taxon>Gunneridae</taxon>
        <taxon>Pentapetalae</taxon>
        <taxon>rosids</taxon>
        <taxon>fabids</taxon>
        <taxon>Fabales</taxon>
        <taxon>Quillajaceae</taxon>
        <taxon>Quillaja</taxon>
    </lineage>
</organism>
<gene>
    <name evidence="1" type="ORF">O6P43_033386</name>
</gene>
<keyword evidence="1" id="KW-0808">Transferase</keyword>
<keyword evidence="2" id="KW-1185">Reference proteome</keyword>
<comment type="caution">
    <text evidence="1">The sequence shown here is derived from an EMBL/GenBank/DDBJ whole genome shotgun (WGS) entry which is preliminary data.</text>
</comment>
<evidence type="ECO:0000313" key="2">
    <source>
        <dbReference type="Proteomes" id="UP001163823"/>
    </source>
</evidence>
<dbReference type="AlphaFoldDB" id="A0AAD7P6T0"/>
<reference evidence="1" key="1">
    <citation type="journal article" date="2023" name="Science">
        <title>Elucidation of the pathway for biosynthesis of saponin adjuvants from the soapbark tree.</title>
        <authorList>
            <person name="Reed J."/>
            <person name="Orme A."/>
            <person name="El-Demerdash A."/>
            <person name="Owen C."/>
            <person name="Martin L.B.B."/>
            <person name="Misra R.C."/>
            <person name="Kikuchi S."/>
            <person name="Rejzek M."/>
            <person name="Martin A.C."/>
            <person name="Harkess A."/>
            <person name="Leebens-Mack J."/>
            <person name="Louveau T."/>
            <person name="Stephenson M.J."/>
            <person name="Osbourn A."/>
        </authorList>
    </citation>
    <scope>NUCLEOTIDE SEQUENCE</scope>
    <source>
        <strain evidence="1">S10</strain>
    </source>
</reference>
<dbReference type="KEGG" id="qsa:O6P43_033386"/>
<sequence length="89" mass="10332">MGDGLAFFQFIKSWAKLGRGEDVEQDEIPFQDRSIWKTWIPTFDHDHNPQRSYIDYGQIVDHSGFKAPPLLLGCSDSKEEQKKETTLRC</sequence>
<dbReference type="GO" id="GO:0016740">
    <property type="term" value="F:transferase activity"/>
    <property type="evidence" value="ECO:0007669"/>
    <property type="project" value="UniProtKB-KW"/>
</dbReference>
<protein>
    <submittedName>
        <fullName evidence="1">Spermidine hydroxycinnamoyl transferase-like</fullName>
    </submittedName>
</protein>
<proteinExistence type="predicted"/>
<dbReference type="EMBL" id="JARAOO010000014">
    <property type="protein sequence ID" value="KAJ7943905.1"/>
    <property type="molecule type" value="Genomic_DNA"/>
</dbReference>
<evidence type="ECO:0000313" key="1">
    <source>
        <dbReference type="EMBL" id="KAJ7943905.1"/>
    </source>
</evidence>
<name>A0AAD7P6T0_QUISA</name>
<dbReference type="Proteomes" id="UP001163823">
    <property type="component" value="Chromosome 14"/>
</dbReference>
<accession>A0AAD7P6T0</accession>